<dbReference type="AlphaFoldDB" id="A0A3S5ABI4"/>
<keyword evidence="2" id="KW-1185">Reference proteome</keyword>
<protein>
    <submittedName>
        <fullName evidence="1">Uncharacterized protein</fullName>
    </submittedName>
</protein>
<proteinExistence type="predicted"/>
<dbReference type="EMBL" id="CAAALY010069695">
    <property type="protein sequence ID" value="VEL24795.1"/>
    <property type="molecule type" value="Genomic_DNA"/>
</dbReference>
<name>A0A3S5ABI4_9PLAT</name>
<accession>A0A3S5ABI4</accession>
<reference evidence="1" key="1">
    <citation type="submission" date="2018-11" db="EMBL/GenBank/DDBJ databases">
        <authorList>
            <consortium name="Pathogen Informatics"/>
        </authorList>
    </citation>
    <scope>NUCLEOTIDE SEQUENCE</scope>
</reference>
<dbReference type="Proteomes" id="UP000784294">
    <property type="component" value="Unassembled WGS sequence"/>
</dbReference>
<organism evidence="1 2">
    <name type="scientific">Protopolystoma xenopodis</name>
    <dbReference type="NCBI Taxonomy" id="117903"/>
    <lineage>
        <taxon>Eukaryota</taxon>
        <taxon>Metazoa</taxon>
        <taxon>Spiralia</taxon>
        <taxon>Lophotrochozoa</taxon>
        <taxon>Platyhelminthes</taxon>
        <taxon>Monogenea</taxon>
        <taxon>Polyopisthocotylea</taxon>
        <taxon>Polystomatidea</taxon>
        <taxon>Polystomatidae</taxon>
        <taxon>Protopolystoma</taxon>
    </lineage>
</organism>
<evidence type="ECO:0000313" key="1">
    <source>
        <dbReference type="EMBL" id="VEL24795.1"/>
    </source>
</evidence>
<comment type="caution">
    <text evidence="1">The sequence shown here is derived from an EMBL/GenBank/DDBJ whole genome shotgun (WGS) entry which is preliminary data.</text>
</comment>
<gene>
    <name evidence="1" type="ORF">PXEA_LOCUS18235</name>
</gene>
<sequence length="157" mass="17750">MANEAMLFSSDQVSVTDLAGSSGVGRSVLNALARCFKDLLMNLTYSNSMEAYIRGRNFRHSTVHNIYLMLLNQILDEEFSESVTSISGGSSNTLLRPPYSSGQHRMAGSEATKAVQVIFAKIYWAFLIIVRSKVRRFDYFLLANFLDKIKKMFSCFY</sequence>
<dbReference type="OrthoDB" id="18896at2759"/>
<evidence type="ECO:0000313" key="2">
    <source>
        <dbReference type="Proteomes" id="UP000784294"/>
    </source>
</evidence>